<protein>
    <submittedName>
        <fullName evidence="2">Uncharacterized protein</fullName>
    </submittedName>
</protein>
<organism evidence="2 3">
    <name type="scientific">Dipteronia sinensis</name>
    <dbReference type="NCBI Taxonomy" id="43782"/>
    <lineage>
        <taxon>Eukaryota</taxon>
        <taxon>Viridiplantae</taxon>
        <taxon>Streptophyta</taxon>
        <taxon>Embryophyta</taxon>
        <taxon>Tracheophyta</taxon>
        <taxon>Spermatophyta</taxon>
        <taxon>Magnoliopsida</taxon>
        <taxon>eudicotyledons</taxon>
        <taxon>Gunneridae</taxon>
        <taxon>Pentapetalae</taxon>
        <taxon>rosids</taxon>
        <taxon>malvids</taxon>
        <taxon>Sapindales</taxon>
        <taxon>Sapindaceae</taxon>
        <taxon>Hippocastanoideae</taxon>
        <taxon>Acereae</taxon>
        <taxon>Dipteronia</taxon>
    </lineage>
</organism>
<evidence type="ECO:0000313" key="3">
    <source>
        <dbReference type="Proteomes" id="UP001281410"/>
    </source>
</evidence>
<keyword evidence="3" id="KW-1185">Reference proteome</keyword>
<name>A0AAE0E5E5_9ROSI</name>
<gene>
    <name evidence="2" type="ORF">Dsin_020910</name>
</gene>
<dbReference type="Proteomes" id="UP001281410">
    <property type="component" value="Unassembled WGS sequence"/>
</dbReference>
<accession>A0AAE0E5E5</accession>
<evidence type="ECO:0000313" key="2">
    <source>
        <dbReference type="EMBL" id="KAK3206864.1"/>
    </source>
</evidence>
<dbReference type="EMBL" id="JANJYJ010000006">
    <property type="protein sequence ID" value="KAK3206864.1"/>
    <property type="molecule type" value="Genomic_DNA"/>
</dbReference>
<proteinExistence type="predicted"/>
<reference evidence="2" key="1">
    <citation type="journal article" date="2023" name="Plant J.">
        <title>Genome sequences and population genomics provide insights into the demographic history, inbreeding, and mutation load of two 'living fossil' tree species of Dipteronia.</title>
        <authorList>
            <person name="Feng Y."/>
            <person name="Comes H.P."/>
            <person name="Chen J."/>
            <person name="Zhu S."/>
            <person name="Lu R."/>
            <person name="Zhang X."/>
            <person name="Li P."/>
            <person name="Qiu J."/>
            <person name="Olsen K.M."/>
            <person name="Qiu Y."/>
        </authorList>
    </citation>
    <scope>NUCLEOTIDE SEQUENCE</scope>
    <source>
        <strain evidence="2">NBL</strain>
    </source>
</reference>
<sequence>MGTIYIPSAKKTDWKRNPVSSAMGVGEGEVNNVNMVAAQRNPTNLPVPIQHLAPQTVANRFPASQTSTTSDGSRNFATVT</sequence>
<feature type="region of interest" description="Disordered" evidence="1">
    <location>
        <begin position="60"/>
        <end position="80"/>
    </location>
</feature>
<evidence type="ECO:0000256" key="1">
    <source>
        <dbReference type="SAM" id="MobiDB-lite"/>
    </source>
</evidence>
<comment type="caution">
    <text evidence="2">The sequence shown here is derived from an EMBL/GenBank/DDBJ whole genome shotgun (WGS) entry which is preliminary data.</text>
</comment>
<dbReference type="AlphaFoldDB" id="A0AAE0E5E5"/>